<feature type="domain" description="Protein kinase" evidence="6">
    <location>
        <begin position="78"/>
        <end position="339"/>
    </location>
</feature>
<protein>
    <submittedName>
        <fullName evidence="7">Serine/threonine protein kinase</fullName>
    </submittedName>
</protein>
<dbReference type="PANTHER" id="PTHR43289:SF34">
    <property type="entry name" value="SERINE_THREONINE-PROTEIN KINASE YBDM-RELATED"/>
    <property type="match status" value="1"/>
</dbReference>
<dbReference type="SUPFAM" id="SSF48452">
    <property type="entry name" value="TPR-like"/>
    <property type="match status" value="3"/>
</dbReference>
<dbReference type="Gene3D" id="1.25.40.10">
    <property type="entry name" value="Tetratricopeptide repeat domain"/>
    <property type="match status" value="2"/>
</dbReference>
<keyword evidence="1" id="KW-0808">Transferase</keyword>
<evidence type="ECO:0000313" key="7">
    <source>
        <dbReference type="EMBL" id="SDD37668.1"/>
    </source>
</evidence>
<dbReference type="AlphaFoldDB" id="A0A1G6U8I7"/>
<sequence length="924" mass="101270">MSALDWAEVRRLFDAICDLPPEQWRGVLEAEGVNEAVAAEVLSLCDAQTRGIGLPQPVAELLANLDPELAPGTRLGPWRILGTLAEGGMGRVYLAERADGQYQLKVAIKRLRALGQPDENRMLERERQILADLAHPHIARLLDGGTSPNGQPHLVMEYIEGERIDRWCRAQALDLPARLRLFQQVCRAVAHAHRHLVLHCDLKPSNILVRSDGSPVLLDFGIARLAGSADAQGQGYMTPRYASPEQKRGDPLSAATDIYSLGLILSELVAPGDEDPRGDSSTATPPTQPPSGRARRSGLPWAGRLRGDLDAIVMRACAAEPEHRYASAEALAEDIERYFEHRPVSPLAHRRGYRLRRLLQRRWPAFAVGGVLLTMALGFTVSLQQQLQRAQAAERAARLEAESNRETVDFLLRVFEHADPEAGERADTTARDLIDAARAELEQSLDRQPRLKLRLAVTLGSVYERIGLPAESLALLRMAEALAPTDLEVTERLLLMDALAHALNSLGQRAEAIRVAEAASALARSRLPPEHPVLANALNMQGLLLDAERRSAEALPLLQQALDIRLAAFGEHSIETAATLHNLGLAARRLGRLDEAEAWLERSLAAKRTLVPEGHPRVLTSLEALANVYRDRGELARAVESFARQRELRVRAHGADSVRVASVSNELASGLHDLGRYAEAELAYREALRINLLRRGPDAPDTAVVINNLASLLEDRGDLEGAEPLLRDSLRIRSAALGPEHLATARAHGNLGRLLMLRGQRDAARIEIERALDLRGRALAEPHAELMGNRLLLARLEARSGNRAAAERHFDSARAQFEALAPRDPLLRLRFLESEAELALEFGDPASARARFDAAIALAREALSAEHPRWAGLVVRRARALPLESAEPVELERALQVLESALVSEAPLLRDVRRGASGSGFDAP</sequence>
<dbReference type="STRING" id="265719.SAMN04488509_102219"/>
<evidence type="ECO:0000256" key="5">
    <source>
        <dbReference type="SAM" id="MobiDB-lite"/>
    </source>
</evidence>
<dbReference type="InterPro" id="IPR011990">
    <property type="entry name" value="TPR-like_helical_dom_sf"/>
</dbReference>
<dbReference type="Pfam" id="PF13424">
    <property type="entry name" value="TPR_12"/>
    <property type="match status" value="3"/>
</dbReference>
<dbReference type="InterPro" id="IPR011009">
    <property type="entry name" value="Kinase-like_dom_sf"/>
</dbReference>
<dbReference type="Gene3D" id="3.30.200.20">
    <property type="entry name" value="Phosphorylase Kinase, domain 1"/>
    <property type="match status" value="1"/>
</dbReference>
<dbReference type="InterPro" id="IPR000719">
    <property type="entry name" value="Prot_kinase_dom"/>
</dbReference>
<dbReference type="PROSITE" id="PS00108">
    <property type="entry name" value="PROTEIN_KINASE_ST"/>
    <property type="match status" value="1"/>
</dbReference>
<keyword evidence="3 7" id="KW-0418">Kinase</keyword>
<dbReference type="OrthoDB" id="9783151at2"/>
<dbReference type="Pfam" id="PF13374">
    <property type="entry name" value="TPR_10"/>
    <property type="match status" value="1"/>
</dbReference>
<dbReference type="Gene3D" id="1.10.510.10">
    <property type="entry name" value="Transferase(Phosphotransferase) domain 1"/>
    <property type="match status" value="1"/>
</dbReference>
<evidence type="ECO:0000313" key="8">
    <source>
        <dbReference type="Proteomes" id="UP000199603"/>
    </source>
</evidence>
<evidence type="ECO:0000259" key="6">
    <source>
        <dbReference type="PROSITE" id="PS50011"/>
    </source>
</evidence>
<dbReference type="GO" id="GO:0005524">
    <property type="term" value="F:ATP binding"/>
    <property type="evidence" value="ECO:0007669"/>
    <property type="project" value="UniProtKB-KW"/>
</dbReference>
<dbReference type="EMBL" id="FNAG01000002">
    <property type="protein sequence ID" value="SDD37668.1"/>
    <property type="molecule type" value="Genomic_DNA"/>
</dbReference>
<evidence type="ECO:0000256" key="4">
    <source>
        <dbReference type="ARBA" id="ARBA00022840"/>
    </source>
</evidence>
<dbReference type="CDD" id="cd14014">
    <property type="entry name" value="STKc_PknB_like"/>
    <property type="match status" value="1"/>
</dbReference>
<reference evidence="7 8" key="1">
    <citation type="submission" date="2016-10" db="EMBL/GenBank/DDBJ databases">
        <authorList>
            <person name="de Groot N.N."/>
        </authorList>
    </citation>
    <scope>NUCLEOTIDE SEQUENCE [LARGE SCALE GENOMIC DNA]</scope>
    <source>
        <strain evidence="7 8">DSM 16957</strain>
    </source>
</reference>
<evidence type="ECO:0000256" key="3">
    <source>
        <dbReference type="ARBA" id="ARBA00022777"/>
    </source>
</evidence>
<evidence type="ECO:0000256" key="1">
    <source>
        <dbReference type="ARBA" id="ARBA00022679"/>
    </source>
</evidence>
<feature type="region of interest" description="Disordered" evidence="5">
    <location>
        <begin position="272"/>
        <end position="301"/>
    </location>
</feature>
<dbReference type="SMART" id="SM00028">
    <property type="entry name" value="TPR"/>
    <property type="match status" value="8"/>
</dbReference>
<dbReference type="PANTHER" id="PTHR43289">
    <property type="entry name" value="MITOGEN-ACTIVATED PROTEIN KINASE KINASE KINASE 20-RELATED"/>
    <property type="match status" value="1"/>
</dbReference>
<dbReference type="RefSeq" id="WP_091239985.1">
    <property type="nucleotide sequence ID" value="NZ_FNAG01000002.1"/>
</dbReference>
<keyword evidence="2" id="KW-0547">Nucleotide-binding</keyword>
<dbReference type="InterPro" id="IPR008271">
    <property type="entry name" value="Ser/Thr_kinase_AS"/>
</dbReference>
<dbReference type="Proteomes" id="UP000199603">
    <property type="component" value="Unassembled WGS sequence"/>
</dbReference>
<gene>
    <name evidence="7" type="ORF">SAMN04488509_102219</name>
</gene>
<dbReference type="SMART" id="SM00220">
    <property type="entry name" value="S_TKc"/>
    <property type="match status" value="1"/>
</dbReference>
<dbReference type="InterPro" id="IPR019734">
    <property type="entry name" value="TPR_rpt"/>
</dbReference>
<dbReference type="SUPFAM" id="SSF56112">
    <property type="entry name" value="Protein kinase-like (PK-like)"/>
    <property type="match status" value="1"/>
</dbReference>
<proteinExistence type="predicted"/>
<dbReference type="Pfam" id="PF00069">
    <property type="entry name" value="Pkinase"/>
    <property type="match status" value="1"/>
</dbReference>
<keyword evidence="7" id="KW-0723">Serine/threonine-protein kinase</keyword>
<name>A0A1G6U8I7_9GAMM</name>
<dbReference type="GO" id="GO:0004674">
    <property type="term" value="F:protein serine/threonine kinase activity"/>
    <property type="evidence" value="ECO:0007669"/>
    <property type="project" value="UniProtKB-KW"/>
</dbReference>
<keyword evidence="8" id="KW-1185">Reference proteome</keyword>
<dbReference type="PROSITE" id="PS50011">
    <property type="entry name" value="PROTEIN_KINASE_DOM"/>
    <property type="match status" value="1"/>
</dbReference>
<evidence type="ECO:0000256" key="2">
    <source>
        <dbReference type="ARBA" id="ARBA00022741"/>
    </source>
</evidence>
<accession>A0A1G6U8I7</accession>
<organism evidence="7 8">
    <name type="scientific">Aquimonas voraii</name>
    <dbReference type="NCBI Taxonomy" id="265719"/>
    <lineage>
        <taxon>Bacteria</taxon>
        <taxon>Pseudomonadati</taxon>
        <taxon>Pseudomonadota</taxon>
        <taxon>Gammaproteobacteria</taxon>
        <taxon>Lysobacterales</taxon>
        <taxon>Lysobacteraceae</taxon>
        <taxon>Aquimonas</taxon>
    </lineage>
</organism>
<keyword evidence="4" id="KW-0067">ATP-binding</keyword>